<dbReference type="PANTHER" id="PTHR30137:SF6">
    <property type="entry name" value="LUCIFERASE-LIKE MONOOXYGENASE"/>
    <property type="match status" value="1"/>
</dbReference>
<dbReference type="Pfam" id="PF00296">
    <property type="entry name" value="Bac_luciferase"/>
    <property type="match status" value="1"/>
</dbReference>
<dbReference type="SUPFAM" id="SSF51679">
    <property type="entry name" value="Bacterial luciferase-like"/>
    <property type="match status" value="1"/>
</dbReference>
<dbReference type="RefSeq" id="WP_194275606.1">
    <property type="nucleotide sequence ID" value="NZ_BNEF01000003.1"/>
</dbReference>
<dbReference type="AlphaFoldDB" id="A0A2U8T8N2"/>
<name>A0A2U8T8N2_STROV</name>
<evidence type="ECO:0000313" key="3">
    <source>
        <dbReference type="EMBL" id="AWM72921.1"/>
    </source>
</evidence>
<feature type="domain" description="Luciferase-like" evidence="2">
    <location>
        <begin position="1"/>
        <end position="292"/>
    </location>
</feature>
<accession>A0A2U8T8N2</accession>
<dbReference type="InterPro" id="IPR019949">
    <property type="entry name" value="CmoO-like"/>
</dbReference>
<dbReference type="InterPro" id="IPR036661">
    <property type="entry name" value="Luciferase-like_sf"/>
</dbReference>
<sequence>MKLSVLDQSVVPEGATPAAALHNSLDLARLADRLGYHRYWLAEHHATPSFASPAPEIMAARVAAETRRIRVGSGGVLLPHYSPLKVAEVFRVLGALSPGRIDLGVGRGIGAGSIEAHALAPGSPGGGDDGDFPGRLAELLAFLHGGFPEGHPYGRIQLMPTAGAPEVWLLVASPQSAELAGRLGLPVSIAHFGRPQVTRSVVEAYRTAFDRRDGSRPRVQIGVGVYCGPTDEEARRVFASQRLFRLRMGRGLLLPLPSPQAALDGLRDEVEPLADEVAEWPRCVVGDPDEVHKVLTSMSEALEVDEFMVLSTIHEPGDRMRSYELLARRFGLTAEAGGDGGAANAVA</sequence>
<dbReference type="PANTHER" id="PTHR30137">
    <property type="entry name" value="LUCIFERASE-LIKE MONOOXYGENASE"/>
    <property type="match status" value="1"/>
</dbReference>
<evidence type="ECO:0000259" key="2">
    <source>
        <dbReference type="Pfam" id="PF00296"/>
    </source>
</evidence>
<dbReference type="InterPro" id="IPR050766">
    <property type="entry name" value="Bact_Lucif_Oxidored"/>
</dbReference>
<dbReference type="GO" id="GO:0016705">
    <property type="term" value="F:oxidoreductase activity, acting on paired donors, with incorporation or reduction of molecular oxygen"/>
    <property type="evidence" value="ECO:0007669"/>
    <property type="project" value="InterPro"/>
</dbReference>
<organism evidence="3">
    <name type="scientific">Streptomyces olivaceus</name>
    <dbReference type="NCBI Taxonomy" id="47716"/>
    <lineage>
        <taxon>Bacteria</taxon>
        <taxon>Bacillati</taxon>
        <taxon>Actinomycetota</taxon>
        <taxon>Actinomycetes</taxon>
        <taxon>Kitasatosporales</taxon>
        <taxon>Streptomycetaceae</taxon>
        <taxon>Streptomyces</taxon>
    </lineage>
</organism>
<evidence type="ECO:0000256" key="1">
    <source>
        <dbReference type="ARBA" id="ARBA00007789"/>
    </source>
</evidence>
<dbReference type="GO" id="GO:0005829">
    <property type="term" value="C:cytosol"/>
    <property type="evidence" value="ECO:0007669"/>
    <property type="project" value="TreeGrafter"/>
</dbReference>
<reference evidence="3" key="1">
    <citation type="submission" date="2017-07" db="EMBL/GenBank/DDBJ databases">
        <title>A Single Gene Cluster Codes for Two Anthracene Scaffolds from Deep Sea-Derived Streptomyces olivaceus SCSIO T05.</title>
        <authorList>
            <person name="Zhang C."/>
            <person name="Sun C."/>
            <person name="Huang H."/>
            <person name="Gui C."/>
            <person name="Wang L."/>
            <person name="Li Q."/>
            <person name="Ju J."/>
        </authorList>
    </citation>
    <scope>NUCLEOTIDE SEQUENCE</scope>
    <source>
        <strain evidence="3">SCSIO T05</strain>
    </source>
</reference>
<dbReference type="NCBIfam" id="TIGR03558">
    <property type="entry name" value="oxido_grp_1"/>
    <property type="match status" value="1"/>
</dbReference>
<dbReference type="CDD" id="cd00347">
    <property type="entry name" value="Flavin_utilizing_monoxygenases"/>
    <property type="match status" value="1"/>
</dbReference>
<comment type="similarity">
    <text evidence="1">To bacterial alkanal monooxygenase alpha and beta chains.</text>
</comment>
<dbReference type="Gene3D" id="3.20.20.30">
    <property type="entry name" value="Luciferase-like domain"/>
    <property type="match status" value="1"/>
</dbReference>
<keyword evidence="3" id="KW-0560">Oxidoreductase</keyword>
<dbReference type="EMBL" id="MF437311">
    <property type="protein sequence ID" value="AWM72921.1"/>
    <property type="molecule type" value="Genomic_DNA"/>
</dbReference>
<proteinExistence type="predicted"/>
<protein>
    <submittedName>
        <fullName evidence="3">Luciferase-like monooxygenase</fullName>
    </submittedName>
</protein>
<dbReference type="GeneID" id="69760310"/>
<dbReference type="GO" id="GO:0004497">
    <property type="term" value="F:monooxygenase activity"/>
    <property type="evidence" value="ECO:0007669"/>
    <property type="project" value="UniProtKB-KW"/>
</dbReference>
<dbReference type="InterPro" id="IPR011251">
    <property type="entry name" value="Luciferase-like_dom"/>
</dbReference>
<keyword evidence="3" id="KW-0503">Monooxygenase</keyword>